<protein>
    <submittedName>
        <fullName evidence="2">Uncharacterized protein</fullName>
    </submittedName>
</protein>
<evidence type="ECO:0000313" key="2">
    <source>
        <dbReference type="EMBL" id="KAJ5169156.1"/>
    </source>
</evidence>
<name>A0A9W9I9J2_9EURO</name>
<reference evidence="2" key="1">
    <citation type="submission" date="2022-11" db="EMBL/GenBank/DDBJ databases">
        <authorList>
            <person name="Petersen C."/>
        </authorList>
    </citation>
    <scope>NUCLEOTIDE SEQUENCE</scope>
    <source>
        <strain evidence="2">IBT 26290</strain>
    </source>
</reference>
<accession>A0A9W9I9J2</accession>
<feature type="region of interest" description="Disordered" evidence="1">
    <location>
        <begin position="111"/>
        <end position="135"/>
    </location>
</feature>
<keyword evidence="3" id="KW-1185">Reference proteome</keyword>
<evidence type="ECO:0000313" key="3">
    <source>
        <dbReference type="Proteomes" id="UP001149163"/>
    </source>
</evidence>
<evidence type="ECO:0000256" key="1">
    <source>
        <dbReference type="SAM" id="MobiDB-lite"/>
    </source>
</evidence>
<organism evidence="2 3">
    <name type="scientific">Penicillium canariense</name>
    <dbReference type="NCBI Taxonomy" id="189055"/>
    <lineage>
        <taxon>Eukaryota</taxon>
        <taxon>Fungi</taxon>
        <taxon>Dikarya</taxon>
        <taxon>Ascomycota</taxon>
        <taxon>Pezizomycotina</taxon>
        <taxon>Eurotiomycetes</taxon>
        <taxon>Eurotiomycetidae</taxon>
        <taxon>Eurotiales</taxon>
        <taxon>Aspergillaceae</taxon>
        <taxon>Penicillium</taxon>
    </lineage>
</organism>
<gene>
    <name evidence="2" type="ORF">N7482_004750</name>
</gene>
<dbReference type="AlphaFoldDB" id="A0A9W9I9J2"/>
<dbReference type="EMBL" id="JAPQKN010000002">
    <property type="protein sequence ID" value="KAJ5169156.1"/>
    <property type="molecule type" value="Genomic_DNA"/>
</dbReference>
<reference evidence="2" key="2">
    <citation type="journal article" date="2023" name="IMA Fungus">
        <title>Comparative genomic study of the Penicillium genus elucidates a diverse pangenome and 15 lateral gene transfer events.</title>
        <authorList>
            <person name="Petersen C."/>
            <person name="Sorensen T."/>
            <person name="Nielsen M.R."/>
            <person name="Sondergaard T.E."/>
            <person name="Sorensen J.L."/>
            <person name="Fitzpatrick D.A."/>
            <person name="Frisvad J.C."/>
            <person name="Nielsen K.L."/>
        </authorList>
    </citation>
    <scope>NUCLEOTIDE SEQUENCE</scope>
    <source>
        <strain evidence="2">IBT 26290</strain>
    </source>
</reference>
<dbReference type="GeneID" id="81426051"/>
<proteinExistence type="predicted"/>
<dbReference type="Proteomes" id="UP001149163">
    <property type="component" value="Unassembled WGS sequence"/>
</dbReference>
<sequence length="191" mass="20950">MSTNRQVTYAPPHAEQLARCARTAVPLSITGLVQEVASSGHPKYVVAPWLYAHPVRPTPVPRPRSCACERSTKIEDILTYVDHEFNSTQTHTPPPKVDLIEVTCILQPPIQPPSSPRDFVPPSRNPPQKGNIHFYPPQIAPTRPGLERMCPSGIPAGYLAQWPGGRTQFAGRGGRDTTPIRLGWAWVGIGV</sequence>
<dbReference type="RefSeq" id="XP_056545617.1">
    <property type="nucleotide sequence ID" value="XM_056686875.1"/>
</dbReference>
<comment type="caution">
    <text evidence="2">The sequence shown here is derived from an EMBL/GenBank/DDBJ whole genome shotgun (WGS) entry which is preliminary data.</text>
</comment>